<dbReference type="SMART" id="SM00052">
    <property type="entry name" value="EAL"/>
    <property type="match status" value="1"/>
</dbReference>
<dbReference type="SUPFAM" id="SSF141868">
    <property type="entry name" value="EAL domain-like"/>
    <property type="match status" value="1"/>
</dbReference>
<feature type="domain" description="PAS" evidence="1">
    <location>
        <begin position="173"/>
        <end position="226"/>
    </location>
</feature>
<dbReference type="Gene3D" id="2.40.10.220">
    <property type="entry name" value="predicted glycosyltransferase like domains"/>
    <property type="match status" value="1"/>
</dbReference>
<dbReference type="RefSeq" id="WP_153728996.1">
    <property type="nucleotide sequence ID" value="NZ_WJNH01000007.1"/>
</dbReference>
<dbReference type="Proteomes" id="UP000480185">
    <property type="component" value="Unassembled WGS sequence"/>
</dbReference>
<dbReference type="EMBL" id="WJNH01000007">
    <property type="protein sequence ID" value="MRG87111.1"/>
    <property type="molecule type" value="Genomic_DNA"/>
</dbReference>
<organism evidence="5 6">
    <name type="scientific">Salinibacillus xinjiangensis</name>
    <dbReference type="NCBI Taxonomy" id="1229268"/>
    <lineage>
        <taxon>Bacteria</taxon>
        <taxon>Bacillati</taxon>
        <taxon>Bacillota</taxon>
        <taxon>Bacilli</taxon>
        <taxon>Bacillales</taxon>
        <taxon>Bacillaceae</taxon>
        <taxon>Salinibacillus</taxon>
    </lineage>
</organism>
<dbReference type="Pfam" id="PF00990">
    <property type="entry name" value="GGDEF"/>
    <property type="match status" value="1"/>
</dbReference>
<dbReference type="SUPFAM" id="SSF141371">
    <property type="entry name" value="PilZ domain-like"/>
    <property type="match status" value="1"/>
</dbReference>
<dbReference type="InterPro" id="IPR009875">
    <property type="entry name" value="PilZ_domain"/>
</dbReference>
<dbReference type="CDD" id="cd01949">
    <property type="entry name" value="GGDEF"/>
    <property type="match status" value="1"/>
</dbReference>
<dbReference type="InterPro" id="IPR052155">
    <property type="entry name" value="Biofilm_reg_signaling"/>
</dbReference>
<evidence type="ECO:0000313" key="6">
    <source>
        <dbReference type="Proteomes" id="UP000480185"/>
    </source>
</evidence>
<dbReference type="SMART" id="SM00091">
    <property type="entry name" value="PAS"/>
    <property type="match status" value="1"/>
</dbReference>
<dbReference type="Gene3D" id="3.20.20.450">
    <property type="entry name" value="EAL domain"/>
    <property type="match status" value="1"/>
</dbReference>
<dbReference type="PROSITE" id="PS50113">
    <property type="entry name" value="PAC"/>
    <property type="match status" value="1"/>
</dbReference>
<dbReference type="PROSITE" id="PS50112">
    <property type="entry name" value="PAS"/>
    <property type="match status" value="1"/>
</dbReference>
<protein>
    <submittedName>
        <fullName evidence="5">EAL domain-containing protein</fullName>
    </submittedName>
</protein>
<dbReference type="AlphaFoldDB" id="A0A6G1X7Y0"/>
<dbReference type="InterPro" id="IPR000700">
    <property type="entry name" value="PAS-assoc_C"/>
</dbReference>
<dbReference type="SUPFAM" id="SSF55073">
    <property type="entry name" value="Nucleotide cyclase"/>
    <property type="match status" value="1"/>
</dbReference>
<dbReference type="PANTHER" id="PTHR44757">
    <property type="entry name" value="DIGUANYLATE CYCLASE DGCP"/>
    <property type="match status" value="1"/>
</dbReference>
<dbReference type="OrthoDB" id="9759607at2"/>
<evidence type="ECO:0000259" key="2">
    <source>
        <dbReference type="PROSITE" id="PS50113"/>
    </source>
</evidence>
<dbReference type="InterPro" id="IPR001633">
    <property type="entry name" value="EAL_dom"/>
</dbReference>
<dbReference type="InterPro" id="IPR000014">
    <property type="entry name" value="PAS"/>
</dbReference>
<dbReference type="SMART" id="SM00267">
    <property type="entry name" value="GGDEF"/>
    <property type="match status" value="1"/>
</dbReference>
<dbReference type="Pfam" id="PF07238">
    <property type="entry name" value="PilZ"/>
    <property type="match status" value="1"/>
</dbReference>
<dbReference type="NCBIfam" id="TIGR00254">
    <property type="entry name" value="GGDEF"/>
    <property type="match status" value="1"/>
</dbReference>
<dbReference type="InterPro" id="IPR000160">
    <property type="entry name" value="GGDEF_dom"/>
</dbReference>
<sequence length="860" mass="99468">MSLIKELFQKKTPRSSHSHLKEMFTSLYLHDHQQPILMFDTDGTIIDINHRVMGKYGHRTIVYDYIQEDERDKCEHVLTNFSFKGHIHYTTFHFVLENKVVHKRVAIFPVKMDNEIIGGYMVAKKVKSTSQDPSLNIEEEQLREVIDHQSSTIKSYKTWLGAMEKYSNDIMCIADQDGNIQFLSPTYQKKLGYPVQERMDENIFAKVHPEDMEKTKAKYAELINQPNAKMKNEVRLLHKDGSYRTFDVIAINLIDDPSIRGILINFFDITEIKQTEKKARHYAYYNQITSLPNRSYFENFLDLFLEDAKEKGETFSLLHVDLDRFKFINDTLGQAIGDEFLKVVTERLKSFASQTSFLAHIRSDEFIFLIQNGESEMVTAMANQILKTFQEPFYYQDYEYFASASIGISIFPEAGGDRNSLIKNANIALSQAKKKGINQVVIYRPHADVETYKKFTLMTDLRKAVQEDELLLHFQPIIQAKSQKIVATEALVRWNHPEWGYIPPNEFISLAEENGFINAIGDWVLYKACQQLKNWQSQGIDPIVMSVNVSAIQFDQDSFVSHVKSVIEETGIDPKYLRLEITENVLVEDYVQVKEKLEQLKKLGVSIALDDFGKGYSSLIYLQHFNIDVLKVDKLFLKEVEENEKSKDLLRTIVELANKLSLEVVIEGVESAPQFEFVKGIGANHIQGFLFSKPLPEEELIPKLYEKYLSLEINKPSPIFEKRHFYRISFQFPLIGSFTIDSIMGHKVDVGNTNILIEDISAGGLRFLSNIQLPVRTNFIIQVSTIIGSEQIEHHGNVVWHRDIEDGIHQYGVEFHIEEHEQEELLKLLNILQGKLRKNDHSMLSYYVTTSPKCYFKHNS</sequence>
<proteinExistence type="predicted"/>
<feature type="domain" description="PAC" evidence="2">
    <location>
        <begin position="230"/>
        <end position="281"/>
    </location>
</feature>
<dbReference type="SUPFAM" id="SSF55785">
    <property type="entry name" value="PYP-like sensor domain (PAS domain)"/>
    <property type="match status" value="1"/>
</dbReference>
<dbReference type="CDD" id="cd00130">
    <property type="entry name" value="PAS"/>
    <property type="match status" value="1"/>
</dbReference>
<dbReference type="InterPro" id="IPR035965">
    <property type="entry name" value="PAS-like_dom_sf"/>
</dbReference>
<evidence type="ECO:0000313" key="5">
    <source>
        <dbReference type="EMBL" id="MRG87111.1"/>
    </source>
</evidence>
<dbReference type="PROSITE" id="PS50887">
    <property type="entry name" value="GGDEF"/>
    <property type="match status" value="1"/>
</dbReference>
<reference evidence="5 6" key="1">
    <citation type="submission" date="2019-11" db="EMBL/GenBank/DDBJ databases">
        <authorList>
            <person name="Li J."/>
        </authorList>
    </citation>
    <scope>NUCLEOTIDE SEQUENCE [LARGE SCALE GENOMIC DNA]</scope>
    <source>
        <strain evidence="5 6">J4</strain>
    </source>
</reference>
<dbReference type="InterPro" id="IPR029787">
    <property type="entry name" value="Nucleotide_cyclase"/>
</dbReference>
<evidence type="ECO:0000259" key="1">
    <source>
        <dbReference type="PROSITE" id="PS50112"/>
    </source>
</evidence>
<dbReference type="Pfam" id="PF00989">
    <property type="entry name" value="PAS"/>
    <property type="match status" value="1"/>
</dbReference>
<dbReference type="PROSITE" id="PS50883">
    <property type="entry name" value="EAL"/>
    <property type="match status" value="1"/>
</dbReference>
<evidence type="ECO:0000259" key="3">
    <source>
        <dbReference type="PROSITE" id="PS50883"/>
    </source>
</evidence>
<dbReference type="FunFam" id="3.20.20.450:FF:000001">
    <property type="entry name" value="Cyclic di-GMP phosphodiesterase yahA"/>
    <property type="match status" value="1"/>
</dbReference>
<dbReference type="NCBIfam" id="TIGR00229">
    <property type="entry name" value="sensory_box"/>
    <property type="match status" value="1"/>
</dbReference>
<evidence type="ECO:0000259" key="4">
    <source>
        <dbReference type="PROSITE" id="PS50887"/>
    </source>
</evidence>
<feature type="domain" description="GGDEF" evidence="4">
    <location>
        <begin position="313"/>
        <end position="445"/>
    </location>
</feature>
<name>A0A6G1X7Y0_9BACI</name>
<dbReference type="PANTHER" id="PTHR44757:SF2">
    <property type="entry name" value="BIOFILM ARCHITECTURE MAINTENANCE PROTEIN MBAA"/>
    <property type="match status" value="1"/>
</dbReference>
<dbReference type="CDD" id="cd01948">
    <property type="entry name" value="EAL"/>
    <property type="match status" value="1"/>
</dbReference>
<feature type="domain" description="EAL" evidence="3">
    <location>
        <begin position="454"/>
        <end position="708"/>
    </location>
</feature>
<keyword evidence="6" id="KW-1185">Reference proteome</keyword>
<dbReference type="InterPro" id="IPR043128">
    <property type="entry name" value="Rev_trsase/Diguanyl_cyclase"/>
</dbReference>
<comment type="caution">
    <text evidence="5">The sequence shown here is derived from an EMBL/GenBank/DDBJ whole genome shotgun (WGS) entry which is preliminary data.</text>
</comment>
<accession>A0A6G1X7Y0</accession>
<dbReference type="InterPro" id="IPR013767">
    <property type="entry name" value="PAS_fold"/>
</dbReference>
<dbReference type="GO" id="GO:0035438">
    <property type="term" value="F:cyclic-di-GMP binding"/>
    <property type="evidence" value="ECO:0007669"/>
    <property type="project" value="InterPro"/>
</dbReference>
<dbReference type="GO" id="GO:0006355">
    <property type="term" value="P:regulation of DNA-templated transcription"/>
    <property type="evidence" value="ECO:0007669"/>
    <property type="project" value="InterPro"/>
</dbReference>
<dbReference type="InterPro" id="IPR035919">
    <property type="entry name" value="EAL_sf"/>
</dbReference>
<gene>
    <name evidence="5" type="ORF">GH754_12400</name>
</gene>
<dbReference type="Gene3D" id="3.30.450.20">
    <property type="entry name" value="PAS domain"/>
    <property type="match status" value="1"/>
</dbReference>
<dbReference type="Gene3D" id="3.30.70.270">
    <property type="match status" value="1"/>
</dbReference>
<dbReference type="Pfam" id="PF00563">
    <property type="entry name" value="EAL"/>
    <property type="match status" value="1"/>
</dbReference>